<protein>
    <recommendedName>
        <fullName evidence="10">Chromatin modification-related protein</fullName>
    </recommendedName>
</protein>
<dbReference type="AlphaFoldDB" id="A0AAJ8MA73"/>
<comment type="subcellular location">
    <subcellularLocation>
        <location evidence="1 10">Nucleus</location>
    </subcellularLocation>
</comment>
<evidence type="ECO:0000256" key="7">
    <source>
        <dbReference type="ARBA" id="ARBA00023242"/>
    </source>
</evidence>
<keyword evidence="5 8" id="KW-0862">Zinc</keyword>
<feature type="compositionally biased region" description="Basic and acidic residues" evidence="11">
    <location>
        <begin position="200"/>
        <end position="216"/>
    </location>
</feature>
<dbReference type="GO" id="GO:0006355">
    <property type="term" value="P:regulation of DNA-templated transcription"/>
    <property type="evidence" value="ECO:0007669"/>
    <property type="project" value="TreeGrafter"/>
</dbReference>
<feature type="compositionally biased region" description="Basic residues" evidence="11">
    <location>
        <begin position="420"/>
        <end position="431"/>
    </location>
</feature>
<feature type="compositionally biased region" description="Basic and acidic residues" evidence="11">
    <location>
        <begin position="167"/>
        <end position="189"/>
    </location>
</feature>
<feature type="compositionally biased region" description="Basic and acidic residues" evidence="11">
    <location>
        <begin position="52"/>
        <end position="75"/>
    </location>
</feature>
<evidence type="ECO:0000256" key="2">
    <source>
        <dbReference type="ARBA" id="ARBA00010210"/>
    </source>
</evidence>
<dbReference type="Pfam" id="PF12998">
    <property type="entry name" value="ING"/>
    <property type="match status" value="2"/>
</dbReference>
<organism evidence="13 14">
    <name type="scientific">Kwoniella bestiolae CBS 10118</name>
    <dbReference type="NCBI Taxonomy" id="1296100"/>
    <lineage>
        <taxon>Eukaryota</taxon>
        <taxon>Fungi</taxon>
        <taxon>Dikarya</taxon>
        <taxon>Basidiomycota</taxon>
        <taxon>Agaricomycotina</taxon>
        <taxon>Tremellomycetes</taxon>
        <taxon>Tremellales</taxon>
        <taxon>Cryptococcaceae</taxon>
        <taxon>Kwoniella</taxon>
    </lineage>
</organism>
<evidence type="ECO:0000256" key="6">
    <source>
        <dbReference type="ARBA" id="ARBA00022853"/>
    </source>
</evidence>
<dbReference type="GO" id="GO:0005634">
    <property type="term" value="C:nucleus"/>
    <property type="evidence" value="ECO:0007669"/>
    <property type="project" value="UniProtKB-SubCell"/>
</dbReference>
<dbReference type="GO" id="GO:0000785">
    <property type="term" value="C:chromatin"/>
    <property type="evidence" value="ECO:0007669"/>
    <property type="project" value="UniProtKB-ARBA"/>
</dbReference>
<feature type="binding site" evidence="8">
    <location>
        <position position="482"/>
    </location>
    <ligand>
        <name>Zn(2+)</name>
        <dbReference type="ChEBI" id="CHEBI:29105"/>
        <label>2</label>
    </ligand>
</feature>
<comment type="domain">
    <text evidence="10">The PHD-type zinc finger mediates the binding to H3K4me3.</text>
</comment>
<dbReference type="GO" id="GO:0006325">
    <property type="term" value="P:chromatin organization"/>
    <property type="evidence" value="ECO:0007669"/>
    <property type="project" value="UniProtKB-KW"/>
</dbReference>
<evidence type="ECO:0000256" key="8">
    <source>
        <dbReference type="PIRSR" id="PIRSR628651-51"/>
    </source>
</evidence>
<reference evidence="13" key="2">
    <citation type="submission" date="2024-02" db="EMBL/GenBank/DDBJ databases">
        <title>Comparative genomics of Cryptococcus and Kwoniella reveals pathogenesis evolution and contrasting modes of karyotype evolution via chromosome fusion or intercentromeric recombination.</title>
        <authorList>
            <person name="Coelho M.A."/>
            <person name="David-Palma M."/>
            <person name="Shea T."/>
            <person name="Bowers K."/>
            <person name="McGinley-Smith S."/>
            <person name="Mohammad A.W."/>
            <person name="Gnirke A."/>
            <person name="Yurkov A.M."/>
            <person name="Nowrousian M."/>
            <person name="Sun S."/>
            <person name="Cuomo C.A."/>
            <person name="Heitman J."/>
        </authorList>
    </citation>
    <scope>NUCLEOTIDE SEQUENCE</scope>
    <source>
        <strain evidence="13">CBS 10118</strain>
    </source>
</reference>
<feature type="binding site" evidence="8">
    <location>
        <position position="464"/>
    </location>
    <ligand>
        <name>Zn(2+)</name>
        <dbReference type="ChEBI" id="CHEBI:29105"/>
        <label>1</label>
    </ligand>
</feature>
<dbReference type="InterPro" id="IPR019787">
    <property type="entry name" value="Znf_PHD-finger"/>
</dbReference>
<keyword evidence="7 10" id="KW-0539">Nucleus</keyword>
<sequence length="539" mass="59227">MPPRKSLSTPSPSSRPAANTSNTPKRSQSKRQTQIQLLESSPDPLAPSPEKPTTRLKEDHADDVKGDVETSKEAEVEAELEAWQDFAADHYEMVEQLPLELHRNFRLLRELDDGCLAQIQRLHELTRRYVTERLELEKQLRKSRDTPEIVTQGKEEDEEEEEEVETIEVKDQVNSPEDKDQDVEMKDQSGSDPLIGTGEYAKEAEQEKEDDKDLVEGRQVTEGVPQPDGQGGLLIPVETQDHAASEGGDRKEEEGVETIPPRLEFPHREDQTQNQYQINVFTEDQQVIPAQTQVNGNSESTAGSSTDKKRKRPDGPHAHLPEIARLSREVVRTAEEKVAVAVGAYNAIDRHIRALDSALTAQEAAILLGLRTSTLPSTNVDDALNLAGDSGTLPNTADGAERGEGEEELVLGLGGGAGGRSRKGKKKKGKKGVVNQPEEIVVSQEGVVPAEWNIPADPNEPKYCYCNQVSYGQMIGCENEECPLEWFHLSCLGLEQPPTGKWWCNLCRPKVGLGKGGAGKVGNRNVTGTAGGGGSRRKR</sequence>
<dbReference type="InterPro" id="IPR001965">
    <property type="entry name" value="Znf_PHD"/>
</dbReference>
<dbReference type="InterPro" id="IPR013083">
    <property type="entry name" value="Znf_RING/FYVE/PHD"/>
</dbReference>
<comment type="function">
    <text evidence="10">Component of an histone acetyltransferase complex.</text>
</comment>
<feature type="region of interest" description="Disordered" evidence="11">
    <location>
        <begin position="411"/>
        <end position="432"/>
    </location>
</feature>
<feature type="binding site" evidence="8">
    <location>
        <position position="507"/>
    </location>
    <ligand>
        <name>Zn(2+)</name>
        <dbReference type="ChEBI" id="CHEBI:29105"/>
        <label>2</label>
    </ligand>
</feature>
<dbReference type="GO" id="GO:0008270">
    <property type="term" value="F:zinc ion binding"/>
    <property type="evidence" value="ECO:0007669"/>
    <property type="project" value="UniProtKB-KW"/>
</dbReference>
<dbReference type="FunFam" id="3.30.40.10:FF:000016">
    <property type="entry name" value="Inhibitor of growth protein"/>
    <property type="match status" value="1"/>
</dbReference>
<dbReference type="Gene3D" id="3.30.40.10">
    <property type="entry name" value="Zinc/RING finger domain, C3HC4 (zinc finger)"/>
    <property type="match status" value="1"/>
</dbReference>
<evidence type="ECO:0000256" key="4">
    <source>
        <dbReference type="ARBA" id="ARBA00022771"/>
    </source>
</evidence>
<dbReference type="InterPro" id="IPR028651">
    <property type="entry name" value="ING_fam"/>
</dbReference>
<feature type="compositionally biased region" description="Polar residues" evidence="11">
    <location>
        <begin position="290"/>
        <end position="305"/>
    </location>
</feature>
<dbReference type="PROSITE" id="PS01359">
    <property type="entry name" value="ZF_PHD_1"/>
    <property type="match status" value="1"/>
</dbReference>
<evidence type="ECO:0000313" key="13">
    <source>
        <dbReference type="EMBL" id="WVW85523.1"/>
    </source>
</evidence>
<feature type="binding site" evidence="8">
    <location>
        <position position="477"/>
    </location>
    <ligand>
        <name>Zn(2+)</name>
        <dbReference type="ChEBI" id="CHEBI:29105"/>
        <label>2</label>
    </ligand>
</feature>
<evidence type="ECO:0000256" key="1">
    <source>
        <dbReference type="ARBA" id="ARBA00004123"/>
    </source>
</evidence>
<feature type="region of interest" description="Disordered" evidence="11">
    <location>
        <begin position="1"/>
        <end position="76"/>
    </location>
</feature>
<feature type="domain" description="PHD-type" evidence="12">
    <location>
        <begin position="461"/>
        <end position="510"/>
    </location>
</feature>
<feature type="compositionally biased region" description="Gly residues" evidence="11">
    <location>
        <begin position="529"/>
        <end position="539"/>
    </location>
</feature>
<name>A0AAJ8MA73_9TREE</name>
<dbReference type="GeneID" id="30211097"/>
<evidence type="ECO:0000313" key="14">
    <source>
        <dbReference type="Proteomes" id="UP000092730"/>
    </source>
</evidence>
<feature type="binding site" evidence="8">
    <location>
        <position position="466"/>
    </location>
    <ligand>
        <name>Zn(2+)</name>
        <dbReference type="ChEBI" id="CHEBI:29105"/>
        <label>1</label>
    </ligand>
</feature>
<gene>
    <name evidence="13" type="ORF">I302_107561</name>
</gene>
<dbReference type="EMBL" id="CP144546">
    <property type="protein sequence ID" value="WVW85523.1"/>
    <property type="molecule type" value="Genomic_DNA"/>
</dbReference>
<dbReference type="RefSeq" id="XP_065726553.1">
    <property type="nucleotide sequence ID" value="XM_065870481.1"/>
</dbReference>
<keyword evidence="6 10" id="KW-0156">Chromatin regulator</keyword>
<evidence type="ECO:0000259" key="12">
    <source>
        <dbReference type="PROSITE" id="PS50016"/>
    </source>
</evidence>
<feature type="binding site" evidence="8">
    <location>
        <position position="488"/>
    </location>
    <ligand>
        <name>Zn(2+)</name>
        <dbReference type="ChEBI" id="CHEBI:29105"/>
        <label>1</label>
    </ligand>
</feature>
<keyword evidence="4 9" id="KW-0863">Zinc-finger</keyword>
<keyword evidence="14" id="KW-1185">Reference proteome</keyword>
<dbReference type="SMART" id="SM01408">
    <property type="entry name" value="ING"/>
    <property type="match status" value="1"/>
</dbReference>
<feature type="compositionally biased region" description="Basic and acidic residues" evidence="11">
    <location>
        <begin position="239"/>
        <end position="253"/>
    </location>
</feature>
<dbReference type="InterPro" id="IPR019786">
    <property type="entry name" value="Zinc_finger_PHD-type_CS"/>
</dbReference>
<evidence type="ECO:0000256" key="5">
    <source>
        <dbReference type="ARBA" id="ARBA00022833"/>
    </source>
</evidence>
<feature type="region of interest" description="Disordered" evidence="11">
    <location>
        <begin position="140"/>
        <end position="271"/>
    </location>
</feature>
<dbReference type="Proteomes" id="UP000092730">
    <property type="component" value="Chromosome 6"/>
</dbReference>
<feature type="binding site" evidence="8">
    <location>
        <position position="504"/>
    </location>
    <ligand>
        <name>Zn(2+)</name>
        <dbReference type="ChEBI" id="CHEBI:29105"/>
        <label>2</label>
    </ligand>
</feature>
<accession>A0AAJ8MA73</accession>
<comment type="similarity">
    <text evidence="2 10">Belongs to the ING family.</text>
</comment>
<dbReference type="SUPFAM" id="SSF57903">
    <property type="entry name" value="FYVE/PHD zinc finger"/>
    <property type="match status" value="1"/>
</dbReference>
<feature type="region of interest" description="Disordered" evidence="11">
    <location>
        <begin position="290"/>
        <end position="320"/>
    </location>
</feature>
<feature type="compositionally biased region" description="Acidic residues" evidence="11">
    <location>
        <begin position="155"/>
        <end position="166"/>
    </location>
</feature>
<dbReference type="Gene3D" id="6.10.140.1740">
    <property type="match status" value="2"/>
</dbReference>
<evidence type="ECO:0000256" key="3">
    <source>
        <dbReference type="ARBA" id="ARBA00022723"/>
    </source>
</evidence>
<dbReference type="CDD" id="cd15505">
    <property type="entry name" value="PHD_ING"/>
    <property type="match status" value="1"/>
</dbReference>
<evidence type="ECO:0000256" key="10">
    <source>
        <dbReference type="RuleBase" id="RU361213"/>
    </source>
</evidence>
<dbReference type="PANTHER" id="PTHR10333:SF42">
    <property type="entry name" value="INHIBITOR OF GROWTH PROTEIN 5"/>
    <property type="match status" value="1"/>
</dbReference>
<dbReference type="PANTHER" id="PTHR10333">
    <property type="entry name" value="INHIBITOR OF GROWTH PROTEIN"/>
    <property type="match status" value="1"/>
</dbReference>
<feature type="region of interest" description="Disordered" evidence="11">
    <location>
        <begin position="518"/>
        <end position="539"/>
    </location>
</feature>
<comment type="subunit">
    <text evidence="10">Component of an histone acetyltransferase complex. Interacts with H3K4me3 and to a lesser extent with H3K4me2.</text>
</comment>
<dbReference type="InterPro" id="IPR011011">
    <property type="entry name" value="Znf_FYVE_PHD"/>
</dbReference>
<dbReference type="SMART" id="SM00249">
    <property type="entry name" value="PHD"/>
    <property type="match status" value="1"/>
</dbReference>
<dbReference type="PROSITE" id="PS50016">
    <property type="entry name" value="ZF_PHD_2"/>
    <property type="match status" value="1"/>
</dbReference>
<evidence type="ECO:0000256" key="11">
    <source>
        <dbReference type="SAM" id="MobiDB-lite"/>
    </source>
</evidence>
<feature type="compositionally biased region" description="Polar residues" evidence="11">
    <location>
        <begin position="1"/>
        <end position="39"/>
    </location>
</feature>
<dbReference type="KEGG" id="kbi:30211097"/>
<keyword evidence="3 8" id="KW-0479">Metal-binding</keyword>
<reference evidence="13" key="1">
    <citation type="submission" date="2013-07" db="EMBL/GenBank/DDBJ databases">
        <authorList>
            <consortium name="The Broad Institute Genome Sequencing Platform"/>
            <person name="Cuomo C."/>
            <person name="Litvintseva A."/>
            <person name="Chen Y."/>
            <person name="Heitman J."/>
            <person name="Sun S."/>
            <person name="Springer D."/>
            <person name="Dromer F."/>
            <person name="Young S.K."/>
            <person name="Zeng Q."/>
            <person name="Gargeya S."/>
            <person name="Fitzgerald M."/>
            <person name="Abouelleil A."/>
            <person name="Alvarado L."/>
            <person name="Berlin A.M."/>
            <person name="Chapman S.B."/>
            <person name="Dewar J."/>
            <person name="Goldberg J."/>
            <person name="Griggs A."/>
            <person name="Gujja S."/>
            <person name="Hansen M."/>
            <person name="Howarth C."/>
            <person name="Imamovic A."/>
            <person name="Larimer J."/>
            <person name="McCowan C."/>
            <person name="Murphy C."/>
            <person name="Pearson M."/>
            <person name="Priest M."/>
            <person name="Roberts A."/>
            <person name="Saif S."/>
            <person name="Shea T."/>
            <person name="Sykes S."/>
            <person name="Wortman J."/>
            <person name="Nusbaum C."/>
            <person name="Birren B."/>
        </authorList>
    </citation>
    <scope>NUCLEOTIDE SEQUENCE</scope>
    <source>
        <strain evidence="13">CBS 10118</strain>
    </source>
</reference>
<proteinExistence type="inferred from homology"/>
<evidence type="ECO:0000256" key="9">
    <source>
        <dbReference type="PROSITE-ProRule" id="PRU00146"/>
    </source>
</evidence>
<dbReference type="InterPro" id="IPR024610">
    <property type="entry name" value="ING_N_histone-binding"/>
</dbReference>
<feature type="binding site" evidence="8">
    <location>
        <position position="491"/>
    </location>
    <ligand>
        <name>Zn(2+)</name>
        <dbReference type="ChEBI" id="CHEBI:29105"/>
        <label>1</label>
    </ligand>
</feature>